<evidence type="ECO:0000256" key="1">
    <source>
        <dbReference type="SAM" id="MobiDB-lite"/>
    </source>
</evidence>
<feature type="region of interest" description="Disordered" evidence="1">
    <location>
        <begin position="1"/>
        <end position="24"/>
    </location>
</feature>
<organism evidence="2 3">
    <name type="scientific">Microlunatus spumicola</name>
    <dbReference type="NCBI Taxonomy" id="81499"/>
    <lineage>
        <taxon>Bacteria</taxon>
        <taxon>Bacillati</taxon>
        <taxon>Actinomycetota</taxon>
        <taxon>Actinomycetes</taxon>
        <taxon>Propionibacteriales</taxon>
        <taxon>Propionibacteriaceae</taxon>
        <taxon>Microlunatus</taxon>
    </lineage>
</organism>
<sequence>MTQEPRHEVEVQGRAGEPVTLPLGDDGETAYAWTLELPDEVEAAGAEDGRLRVRAHRAGSYVLVATLAEPDAPTPMTVLPIRLTVV</sequence>
<evidence type="ECO:0000313" key="2">
    <source>
        <dbReference type="EMBL" id="GAA3570977.1"/>
    </source>
</evidence>
<comment type="caution">
    <text evidence="2">The sequence shown here is derived from an EMBL/GenBank/DDBJ whole genome shotgun (WGS) entry which is preliminary data.</text>
</comment>
<name>A0ABP6XSE2_9ACTN</name>
<protein>
    <recommendedName>
        <fullName evidence="4">Chagasin family peptidase inhibitor I42</fullName>
    </recommendedName>
</protein>
<evidence type="ECO:0008006" key="4">
    <source>
        <dbReference type="Google" id="ProtNLM"/>
    </source>
</evidence>
<dbReference type="EMBL" id="BAAAYR010000004">
    <property type="protein sequence ID" value="GAA3570977.1"/>
    <property type="molecule type" value="Genomic_DNA"/>
</dbReference>
<proteinExistence type="predicted"/>
<reference evidence="3" key="1">
    <citation type="journal article" date="2019" name="Int. J. Syst. Evol. Microbiol.">
        <title>The Global Catalogue of Microorganisms (GCM) 10K type strain sequencing project: providing services to taxonomists for standard genome sequencing and annotation.</title>
        <authorList>
            <consortium name="The Broad Institute Genomics Platform"/>
            <consortium name="The Broad Institute Genome Sequencing Center for Infectious Disease"/>
            <person name="Wu L."/>
            <person name="Ma J."/>
        </authorList>
    </citation>
    <scope>NUCLEOTIDE SEQUENCE [LARGE SCALE GENOMIC DNA]</scope>
    <source>
        <strain evidence="3">JCM 16540</strain>
    </source>
</reference>
<evidence type="ECO:0000313" key="3">
    <source>
        <dbReference type="Proteomes" id="UP001500767"/>
    </source>
</evidence>
<keyword evidence="3" id="KW-1185">Reference proteome</keyword>
<dbReference type="RefSeq" id="WP_204913364.1">
    <property type="nucleotide sequence ID" value="NZ_BAAAYR010000004.1"/>
</dbReference>
<dbReference type="Proteomes" id="UP001500767">
    <property type="component" value="Unassembled WGS sequence"/>
</dbReference>
<accession>A0ABP6XSE2</accession>
<gene>
    <name evidence="2" type="ORF">GCM10022197_29290</name>
</gene>
<feature type="compositionally biased region" description="Basic and acidic residues" evidence="1">
    <location>
        <begin position="1"/>
        <end position="11"/>
    </location>
</feature>